<keyword evidence="9" id="KW-0862">Zinc</keyword>
<evidence type="ECO:0000256" key="4">
    <source>
        <dbReference type="ARBA" id="ARBA00022475"/>
    </source>
</evidence>
<dbReference type="GO" id="GO:0008237">
    <property type="term" value="F:metallopeptidase activity"/>
    <property type="evidence" value="ECO:0007669"/>
    <property type="project" value="UniProtKB-KW"/>
</dbReference>
<comment type="similarity">
    <text evidence="3">Belongs to the peptidase M50B family.</text>
</comment>
<reference evidence="15 16" key="1">
    <citation type="submission" date="2018-08" db="EMBL/GenBank/DDBJ databases">
        <title>A genome reference for cultivated species of the human gut microbiota.</title>
        <authorList>
            <person name="Zou Y."/>
            <person name="Xue W."/>
            <person name="Luo G."/>
        </authorList>
    </citation>
    <scope>NUCLEOTIDE SEQUENCE [LARGE SCALE GENOMIC DNA]</scope>
    <source>
        <strain evidence="15 16">AM25-6</strain>
    </source>
</reference>
<evidence type="ECO:0000256" key="13">
    <source>
        <dbReference type="SAM" id="Phobius"/>
    </source>
</evidence>
<evidence type="ECO:0000256" key="11">
    <source>
        <dbReference type="ARBA" id="ARBA00023049"/>
    </source>
</evidence>
<keyword evidence="4" id="KW-1003">Cell membrane</keyword>
<dbReference type="GO" id="GO:0006508">
    <property type="term" value="P:proteolysis"/>
    <property type="evidence" value="ECO:0007669"/>
    <property type="project" value="UniProtKB-KW"/>
</dbReference>
<evidence type="ECO:0000313" key="16">
    <source>
        <dbReference type="Proteomes" id="UP000261212"/>
    </source>
</evidence>
<comment type="caution">
    <text evidence="15">The sequence shown here is derived from an EMBL/GenBank/DDBJ whole genome shotgun (WGS) entry which is preliminary data.</text>
</comment>
<dbReference type="GO" id="GO:0046872">
    <property type="term" value="F:metal ion binding"/>
    <property type="evidence" value="ECO:0007669"/>
    <property type="project" value="UniProtKB-KW"/>
</dbReference>
<keyword evidence="5 15" id="KW-0645">Protease</keyword>
<keyword evidence="8" id="KW-0378">Hydrolase</keyword>
<dbReference type="CDD" id="cd06158">
    <property type="entry name" value="S2P-M50_like_1"/>
    <property type="match status" value="1"/>
</dbReference>
<dbReference type="AlphaFoldDB" id="A0A3E3DZH4"/>
<dbReference type="Pfam" id="PF02163">
    <property type="entry name" value="Peptidase_M50"/>
    <property type="match status" value="1"/>
</dbReference>
<evidence type="ECO:0000256" key="2">
    <source>
        <dbReference type="ARBA" id="ARBA00004651"/>
    </source>
</evidence>
<feature type="transmembrane region" description="Helical" evidence="13">
    <location>
        <begin position="111"/>
        <end position="132"/>
    </location>
</feature>
<evidence type="ECO:0000256" key="9">
    <source>
        <dbReference type="ARBA" id="ARBA00022833"/>
    </source>
</evidence>
<feature type="transmembrane region" description="Helical" evidence="13">
    <location>
        <begin position="81"/>
        <end position="105"/>
    </location>
</feature>
<evidence type="ECO:0000256" key="5">
    <source>
        <dbReference type="ARBA" id="ARBA00022670"/>
    </source>
</evidence>
<dbReference type="GO" id="GO:0005886">
    <property type="term" value="C:plasma membrane"/>
    <property type="evidence" value="ECO:0007669"/>
    <property type="project" value="UniProtKB-SubCell"/>
</dbReference>
<comment type="cofactor">
    <cofactor evidence="1">
        <name>Zn(2+)</name>
        <dbReference type="ChEBI" id="CHEBI:29105"/>
    </cofactor>
</comment>
<keyword evidence="7" id="KW-0479">Metal-binding</keyword>
<evidence type="ECO:0000256" key="3">
    <source>
        <dbReference type="ARBA" id="ARBA00007931"/>
    </source>
</evidence>
<feature type="transmembrane region" description="Helical" evidence="13">
    <location>
        <begin position="44"/>
        <end position="61"/>
    </location>
</feature>
<evidence type="ECO:0000256" key="8">
    <source>
        <dbReference type="ARBA" id="ARBA00022801"/>
    </source>
</evidence>
<protein>
    <submittedName>
        <fullName evidence="15">Site-2 protease family protein</fullName>
    </submittedName>
</protein>
<organism evidence="15 16">
    <name type="scientific">Anaerofustis stercorihominis</name>
    <dbReference type="NCBI Taxonomy" id="214853"/>
    <lineage>
        <taxon>Bacteria</taxon>
        <taxon>Bacillati</taxon>
        <taxon>Bacillota</taxon>
        <taxon>Clostridia</taxon>
        <taxon>Eubacteriales</taxon>
        <taxon>Eubacteriaceae</taxon>
        <taxon>Anaerofustis</taxon>
    </lineage>
</organism>
<keyword evidence="11" id="KW-0482">Metalloprotease</keyword>
<dbReference type="InterPro" id="IPR008915">
    <property type="entry name" value="Peptidase_M50"/>
</dbReference>
<keyword evidence="6 13" id="KW-0812">Transmembrane</keyword>
<evidence type="ECO:0000259" key="14">
    <source>
        <dbReference type="Pfam" id="PF02163"/>
    </source>
</evidence>
<feature type="domain" description="Peptidase M50" evidence="14">
    <location>
        <begin position="4"/>
        <end position="165"/>
    </location>
</feature>
<evidence type="ECO:0000256" key="6">
    <source>
        <dbReference type="ARBA" id="ARBA00022692"/>
    </source>
</evidence>
<evidence type="ECO:0000256" key="10">
    <source>
        <dbReference type="ARBA" id="ARBA00022989"/>
    </source>
</evidence>
<keyword evidence="10 13" id="KW-1133">Transmembrane helix</keyword>
<comment type="subcellular location">
    <subcellularLocation>
        <location evidence="2">Cell membrane</location>
        <topology evidence="2">Multi-pass membrane protein</topology>
    </subcellularLocation>
</comment>
<keyword evidence="12 13" id="KW-0472">Membrane</keyword>
<dbReference type="PANTHER" id="PTHR35864:SF1">
    <property type="entry name" value="ZINC METALLOPROTEASE YWHC-RELATED"/>
    <property type="match status" value="1"/>
</dbReference>
<dbReference type="PANTHER" id="PTHR35864">
    <property type="entry name" value="ZINC METALLOPROTEASE MJ0611-RELATED"/>
    <property type="match status" value="1"/>
</dbReference>
<dbReference type="EMBL" id="QUSM01000003">
    <property type="protein sequence ID" value="RGD74687.1"/>
    <property type="molecule type" value="Genomic_DNA"/>
</dbReference>
<evidence type="ECO:0000256" key="1">
    <source>
        <dbReference type="ARBA" id="ARBA00001947"/>
    </source>
</evidence>
<dbReference type="InterPro" id="IPR052348">
    <property type="entry name" value="Metallopeptidase_M50B"/>
</dbReference>
<dbReference type="InterPro" id="IPR044537">
    <property type="entry name" value="Rip2-like"/>
</dbReference>
<feature type="transmembrane region" description="Helical" evidence="13">
    <location>
        <begin position="161"/>
        <end position="184"/>
    </location>
</feature>
<gene>
    <name evidence="15" type="ORF">DW687_07580</name>
</gene>
<proteinExistence type="inferred from homology"/>
<evidence type="ECO:0000256" key="12">
    <source>
        <dbReference type="ARBA" id="ARBA00023136"/>
    </source>
</evidence>
<sequence length="192" mass="21518">MLYMLVPIILALSFHEFAHAYVADKLGDPTARVSGRMTLDPTKHLDPIGFVSLLLFGFGWARPVPFNPMNLKKRKSGTLLISLAGPLSNLILAVIFSVLLRFVIIPINNEVLTYIFYYGVIINISLMAFNLIPVPPLDGSKILASLLPDRLEMKFYQYEHYLYLLLILLLITGIIGYILSPIMAPFLSVLLP</sequence>
<evidence type="ECO:0000313" key="15">
    <source>
        <dbReference type="EMBL" id="RGD74687.1"/>
    </source>
</evidence>
<accession>A0A3E3DZH4</accession>
<dbReference type="Proteomes" id="UP000261212">
    <property type="component" value="Unassembled WGS sequence"/>
</dbReference>
<name>A0A3E3DZH4_9FIRM</name>
<evidence type="ECO:0000256" key="7">
    <source>
        <dbReference type="ARBA" id="ARBA00022723"/>
    </source>
</evidence>